<comment type="similarity">
    <text evidence="1">Belongs to the multicopper oxidase family.</text>
</comment>
<dbReference type="CDD" id="cd13890">
    <property type="entry name" value="CuRO_3_CueO_FtsP"/>
    <property type="match status" value="1"/>
</dbReference>
<evidence type="ECO:0000313" key="13">
    <source>
        <dbReference type="EMBL" id="TDV41057.1"/>
    </source>
</evidence>
<keyword evidence="4" id="KW-0560">Oxidoreductase</keyword>
<name>A0A4R7UY52_9PSEU</name>
<dbReference type="PANTHER" id="PTHR48267:SF1">
    <property type="entry name" value="BILIRUBIN OXIDASE"/>
    <property type="match status" value="1"/>
</dbReference>
<evidence type="ECO:0000259" key="11">
    <source>
        <dbReference type="Pfam" id="PF07731"/>
    </source>
</evidence>
<comment type="catalytic activity">
    <reaction evidence="9">
        <text>4 Cu(+) + O2 + 4 H(+) = 4 Cu(2+) + 2 H2O</text>
        <dbReference type="Rhea" id="RHEA:30083"/>
        <dbReference type="ChEBI" id="CHEBI:15377"/>
        <dbReference type="ChEBI" id="CHEBI:15378"/>
        <dbReference type="ChEBI" id="CHEBI:15379"/>
        <dbReference type="ChEBI" id="CHEBI:29036"/>
        <dbReference type="ChEBI" id="CHEBI:49552"/>
        <dbReference type="EC" id="1.16.3.4"/>
    </reaction>
    <physiologicalReaction direction="left-to-right" evidence="9">
        <dbReference type="Rhea" id="RHEA:30084"/>
    </physiologicalReaction>
</comment>
<dbReference type="InterPro" id="IPR011706">
    <property type="entry name" value="Cu-oxidase_C"/>
</dbReference>
<reference evidence="13 14" key="1">
    <citation type="submission" date="2019-03" db="EMBL/GenBank/DDBJ databases">
        <title>Genomic Encyclopedia of Archaeal and Bacterial Type Strains, Phase II (KMG-II): from individual species to whole genera.</title>
        <authorList>
            <person name="Goeker M."/>
        </authorList>
    </citation>
    <scope>NUCLEOTIDE SEQUENCE [LARGE SCALE GENOMIC DNA]</scope>
    <source>
        <strain evidence="13 14">DSM 45499</strain>
    </source>
</reference>
<comment type="subunit">
    <text evidence="2">Monomer.</text>
</comment>
<keyword evidence="3" id="KW-0479">Metal-binding</keyword>
<dbReference type="Proteomes" id="UP000294927">
    <property type="component" value="Unassembled WGS sequence"/>
</dbReference>
<evidence type="ECO:0000259" key="10">
    <source>
        <dbReference type="Pfam" id="PF00394"/>
    </source>
</evidence>
<evidence type="ECO:0000256" key="2">
    <source>
        <dbReference type="ARBA" id="ARBA00011245"/>
    </source>
</evidence>
<dbReference type="GO" id="GO:0016491">
    <property type="term" value="F:oxidoreductase activity"/>
    <property type="evidence" value="ECO:0007669"/>
    <property type="project" value="UniProtKB-KW"/>
</dbReference>
<dbReference type="SUPFAM" id="SSF49503">
    <property type="entry name" value="Cupredoxins"/>
    <property type="match status" value="3"/>
</dbReference>
<proteinExistence type="inferred from homology"/>
<evidence type="ECO:0000256" key="7">
    <source>
        <dbReference type="ARBA" id="ARBA00042896"/>
    </source>
</evidence>
<accession>A0A4R7UY52</accession>
<dbReference type="InterPro" id="IPR045087">
    <property type="entry name" value="Cu-oxidase_fam"/>
</dbReference>
<dbReference type="InterPro" id="IPR008972">
    <property type="entry name" value="Cupredoxin"/>
</dbReference>
<dbReference type="GO" id="GO:0005507">
    <property type="term" value="F:copper ion binding"/>
    <property type="evidence" value="ECO:0007669"/>
    <property type="project" value="InterPro"/>
</dbReference>
<dbReference type="EC" id="1.16.3.4" evidence="5"/>
<gene>
    <name evidence="13" type="ORF">CLV71_121123</name>
</gene>
<dbReference type="AlphaFoldDB" id="A0A4R7UY52"/>
<protein>
    <recommendedName>
        <fullName evidence="6">Multicopper oxidase CueO</fullName>
        <ecNumber evidence="5">1.16.3.4</ecNumber>
    </recommendedName>
    <alternativeName>
        <fullName evidence="7">Copper efflux oxidase</fullName>
    </alternativeName>
    <alternativeName>
        <fullName evidence="8">Cuprous oxidase</fullName>
    </alternativeName>
</protein>
<evidence type="ECO:0000256" key="6">
    <source>
        <dbReference type="ARBA" id="ARBA00041027"/>
    </source>
</evidence>
<evidence type="ECO:0000256" key="8">
    <source>
        <dbReference type="ARBA" id="ARBA00043090"/>
    </source>
</evidence>
<organism evidence="13 14">
    <name type="scientific">Actinophytocola oryzae</name>
    <dbReference type="NCBI Taxonomy" id="502181"/>
    <lineage>
        <taxon>Bacteria</taxon>
        <taxon>Bacillati</taxon>
        <taxon>Actinomycetota</taxon>
        <taxon>Actinomycetes</taxon>
        <taxon>Pseudonocardiales</taxon>
        <taxon>Pseudonocardiaceae</taxon>
    </lineage>
</organism>
<feature type="domain" description="Plastocyanin-like" evidence="11">
    <location>
        <begin position="390"/>
        <end position="507"/>
    </location>
</feature>
<evidence type="ECO:0000256" key="3">
    <source>
        <dbReference type="ARBA" id="ARBA00022723"/>
    </source>
</evidence>
<evidence type="ECO:0000256" key="1">
    <source>
        <dbReference type="ARBA" id="ARBA00010609"/>
    </source>
</evidence>
<evidence type="ECO:0000259" key="12">
    <source>
        <dbReference type="Pfam" id="PF07732"/>
    </source>
</evidence>
<feature type="domain" description="Plastocyanin-like" evidence="12">
    <location>
        <begin position="106"/>
        <end position="220"/>
    </location>
</feature>
<dbReference type="Pfam" id="PF07732">
    <property type="entry name" value="Cu-oxidase_3"/>
    <property type="match status" value="1"/>
</dbReference>
<dbReference type="Gene3D" id="2.60.40.420">
    <property type="entry name" value="Cupredoxins - blue copper proteins"/>
    <property type="match status" value="3"/>
</dbReference>
<evidence type="ECO:0000256" key="4">
    <source>
        <dbReference type="ARBA" id="ARBA00023002"/>
    </source>
</evidence>
<dbReference type="PANTHER" id="PTHR48267">
    <property type="entry name" value="CUPREDOXIN SUPERFAMILY PROTEIN"/>
    <property type="match status" value="1"/>
</dbReference>
<evidence type="ECO:0000256" key="9">
    <source>
        <dbReference type="ARBA" id="ARBA00048092"/>
    </source>
</evidence>
<dbReference type="Pfam" id="PF00394">
    <property type="entry name" value="Cu-oxidase"/>
    <property type="match status" value="1"/>
</dbReference>
<dbReference type="EMBL" id="SOCP01000021">
    <property type="protein sequence ID" value="TDV41057.1"/>
    <property type="molecule type" value="Genomic_DNA"/>
</dbReference>
<dbReference type="PROSITE" id="PS00080">
    <property type="entry name" value="MULTICOPPER_OXIDASE2"/>
    <property type="match status" value="1"/>
</dbReference>
<dbReference type="Pfam" id="PF07731">
    <property type="entry name" value="Cu-oxidase_2"/>
    <property type="match status" value="1"/>
</dbReference>
<feature type="domain" description="Plastocyanin-like" evidence="10">
    <location>
        <begin position="273"/>
        <end position="333"/>
    </location>
</feature>
<evidence type="ECO:0000313" key="14">
    <source>
        <dbReference type="Proteomes" id="UP000294927"/>
    </source>
</evidence>
<dbReference type="PROSITE" id="PS51318">
    <property type="entry name" value="TAT"/>
    <property type="match status" value="1"/>
</dbReference>
<dbReference type="InterPro" id="IPR001117">
    <property type="entry name" value="Cu-oxidase_2nd"/>
</dbReference>
<dbReference type="InterPro" id="IPR006311">
    <property type="entry name" value="TAT_signal"/>
</dbReference>
<evidence type="ECO:0000256" key="5">
    <source>
        <dbReference type="ARBA" id="ARBA00038978"/>
    </source>
</evidence>
<comment type="caution">
    <text evidence="13">The sequence shown here is derived from an EMBL/GenBank/DDBJ whole genome shotgun (WGS) entry which is preliminary data.</text>
</comment>
<dbReference type="InterPro" id="IPR002355">
    <property type="entry name" value="Cu_oxidase_Cu_BS"/>
</dbReference>
<keyword evidence="14" id="KW-1185">Reference proteome</keyword>
<dbReference type="InterPro" id="IPR011707">
    <property type="entry name" value="Cu-oxidase-like_N"/>
</dbReference>
<sequence length="509" mass="54940">MVPSPTTVVITHGDDMLNRRRLLAIGGAAVGGALILPEGLPAASTTAEVPRSFLPGGGHLSGHAVSANSVRPAAAVPAFSVEMPIPPVLQPFKADPDVDFYRLPIQPANVNVLPGLQTPALTFNGGFVGPTIRARTGRPVSLTVGNQLGEAANVHLHGGHVAAIHDGHPMDVIAPGGSRNYLYPNTQQGATLWYHDHSHHTEAEHVYYGMQGFYIIDDPAESGLNLPSGQYDVPIMLRDGLFGEDGSLLIGGDEPRNTILANGKPQPYFPVAARKYRLRLLNGALHREFFLNLGGATMYQIASDGGLLPAPVGRTEIRLSPAERTEIVVDFSRYPVGSSVVLGDSGSGPVIRFDITRTASDSSRIPSTLRALPALPTPTAVRDVRLLFDVSDPNNPLGTVNGNPFDPNRADVRIKRGTTEIWNVTNADPADFEVPHNFHMHLVQFRVLSRDGHAPDQDDLGRKDTVLIPPTKSIQVQATFGDHLGRYVYHCHYLEHSQMGMMAQMEIYS</sequence>